<keyword evidence="4" id="KW-1185">Reference proteome</keyword>
<feature type="region of interest" description="Disordered" evidence="1">
    <location>
        <begin position="92"/>
        <end position="118"/>
    </location>
</feature>
<feature type="compositionally biased region" description="Polar residues" evidence="1">
    <location>
        <begin position="97"/>
        <end position="106"/>
    </location>
</feature>
<proteinExistence type="predicted"/>
<protein>
    <recommendedName>
        <fullName evidence="5">LSM domain-containing protein</fullName>
    </recommendedName>
</protein>
<evidence type="ECO:0000313" key="4">
    <source>
        <dbReference type="Proteomes" id="UP000095751"/>
    </source>
</evidence>
<dbReference type="OrthoDB" id="49329at2759"/>
<evidence type="ECO:0008006" key="5">
    <source>
        <dbReference type="Google" id="ProtNLM"/>
    </source>
</evidence>
<sequence length="367" mass="40790">MSSSLSFAFAFTFLVCALPSIVEAFTTNNNINININNNNIYHHQRQQQHRRQSQQHRRQSQQQILHALPNGYKEFGERIIREAAIECGMVLDDTGTGADTESNENGTEPEIEISSSTAAGSTDIIKNNKLDIEWKAGSIIVTVHGDVLLSAIPIEHAENEITTEEGADEDVDADDDETTADDVTADLFGDDDDAVDDDIENNKDEQQQPAEEPVDENARGAIDIALLARTINRMLDPPKKYGEDDNNDEDNEDEDDDNNGIINIGLAIAEVHSIEVTTPGVSDDLMILIKTNPQILNVYKGFVVLIQQIDKKTVKKAKTKQKTIEGRLVSYDNEFTIININGRMKTIRNDTIISMKLPKAKKEKGSR</sequence>
<evidence type="ECO:0000256" key="1">
    <source>
        <dbReference type="SAM" id="MobiDB-lite"/>
    </source>
</evidence>
<dbReference type="Proteomes" id="UP000095751">
    <property type="component" value="Unassembled WGS sequence"/>
</dbReference>
<dbReference type="InParanoid" id="A0A1E7FJ40"/>
<feature type="compositionally biased region" description="Acidic residues" evidence="1">
    <location>
        <begin position="161"/>
        <end position="199"/>
    </location>
</feature>
<feature type="signal peptide" evidence="2">
    <location>
        <begin position="1"/>
        <end position="24"/>
    </location>
</feature>
<dbReference type="KEGG" id="fcy:FRACYDRAFT_236461"/>
<dbReference type="EMBL" id="KV784356">
    <property type="protein sequence ID" value="OEU18190.1"/>
    <property type="molecule type" value="Genomic_DNA"/>
</dbReference>
<accession>A0A1E7FJ40</accession>
<reference evidence="3 4" key="1">
    <citation type="submission" date="2016-09" db="EMBL/GenBank/DDBJ databases">
        <title>Extensive genetic diversity and differential bi-allelic expression allows diatom success in the polar Southern Ocean.</title>
        <authorList>
            <consortium name="DOE Joint Genome Institute"/>
            <person name="Mock T."/>
            <person name="Otillar R.P."/>
            <person name="Strauss J."/>
            <person name="Dupont C."/>
            <person name="Frickenhaus S."/>
            <person name="Maumus F."/>
            <person name="Mcmullan M."/>
            <person name="Sanges R."/>
            <person name="Schmutz J."/>
            <person name="Toseland A."/>
            <person name="Valas R."/>
            <person name="Veluchamy A."/>
            <person name="Ward B.J."/>
            <person name="Allen A."/>
            <person name="Barry K."/>
            <person name="Falciatore A."/>
            <person name="Ferrante M."/>
            <person name="Fortunato A.E."/>
            <person name="Gloeckner G."/>
            <person name="Gruber A."/>
            <person name="Hipkin R."/>
            <person name="Janech M."/>
            <person name="Kroth P."/>
            <person name="Leese F."/>
            <person name="Lindquist E."/>
            <person name="Lyon B.R."/>
            <person name="Martin J."/>
            <person name="Mayer C."/>
            <person name="Parker M."/>
            <person name="Quesneville H."/>
            <person name="Raymond J."/>
            <person name="Uhlig C."/>
            <person name="Valentin K.U."/>
            <person name="Worden A.Z."/>
            <person name="Armbrust E.V."/>
            <person name="Bowler C."/>
            <person name="Green B."/>
            <person name="Moulton V."/>
            <person name="Van Oosterhout C."/>
            <person name="Grigoriev I."/>
        </authorList>
    </citation>
    <scope>NUCLEOTIDE SEQUENCE [LARGE SCALE GENOMIC DNA]</scope>
    <source>
        <strain evidence="3 4">CCMP1102</strain>
    </source>
</reference>
<gene>
    <name evidence="3" type="ORF">FRACYDRAFT_236461</name>
</gene>
<feature type="region of interest" description="Disordered" evidence="1">
    <location>
        <begin position="159"/>
        <end position="219"/>
    </location>
</feature>
<evidence type="ECO:0000256" key="2">
    <source>
        <dbReference type="SAM" id="SignalP"/>
    </source>
</evidence>
<feature type="compositionally biased region" description="Basic residues" evidence="1">
    <location>
        <begin position="43"/>
        <end position="59"/>
    </location>
</feature>
<dbReference type="AlphaFoldDB" id="A0A1E7FJ40"/>
<feature type="region of interest" description="Disordered" evidence="1">
    <location>
        <begin position="235"/>
        <end position="258"/>
    </location>
</feature>
<keyword evidence="2" id="KW-0732">Signal</keyword>
<evidence type="ECO:0000313" key="3">
    <source>
        <dbReference type="EMBL" id="OEU18190.1"/>
    </source>
</evidence>
<organism evidence="3 4">
    <name type="scientific">Fragilariopsis cylindrus CCMP1102</name>
    <dbReference type="NCBI Taxonomy" id="635003"/>
    <lineage>
        <taxon>Eukaryota</taxon>
        <taxon>Sar</taxon>
        <taxon>Stramenopiles</taxon>
        <taxon>Ochrophyta</taxon>
        <taxon>Bacillariophyta</taxon>
        <taxon>Bacillariophyceae</taxon>
        <taxon>Bacillariophycidae</taxon>
        <taxon>Bacillariales</taxon>
        <taxon>Bacillariaceae</taxon>
        <taxon>Fragilariopsis</taxon>
    </lineage>
</organism>
<feature type="chain" id="PRO_5009193186" description="LSM domain-containing protein" evidence="2">
    <location>
        <begin position="25"/>
        <end position="367"/>
    </location>
</feature>
<feature type="compositionally biased region" description="Acidic residues" evidence="1">
    <location>
        <begin position="244"/>
        <end position="258"/>
    </location>
</feature>
<feature type="region of interest" description="Disordered" evidence="1">
    <location>
        <begin position="43"/>
        <end position="62"/>
    </location>
</feature>
<name>A0A1E7FJ40_9STRA</name>